<keyword evidence="3" id="KW-1185">Reference proteome</keyword>
<comment type="caution">
    <text evidence="2">The sequence shown here is derived from an EMBL/GenBank/DDBJ whole genome shotgun (WGS) entry which is preliminary data.</text>
</comment>
<sequence length="85" mass="9322">MATFPEVSCWLLDGDEPESIDTLSLPHHPLPLWAVDSHDSANEGMAAPYISTNNAARSQSREGQIRTPPLPEVRTPSSVMTYSDE</sequence>
<dbReference type="Proteomes" id="UP000230002">
    <property type="component" value="Unassembled WGS sequence"/>
</dbReference>
<organism evidence="2 3">
    <name type="scientific">Ganoderma sinense ZZ0214-1</name>
    <dbReference type="NCBI Taxonomy" id="1077348"/>
    <lineage>
        <taxon>Eukaryota</taxon>
        <taxon>Fungi</taxon>
        <taxon>Dikarya</taxon>
        <taxon>Basidiomycota</taxon>
        <taxon>Agaricomycotina</taxon>
        <taxon>Agaricomycetes</taxon>
        <taxon>Polyporales</taxon>
        <taxon>Polyporaceae</taxon>
        <taxon>Ganoderma</taxon>
    </lineage>
</organism>
<gene>
    <name evidence="2" type="ORF">GSI_05538</name>
</gene>
<evidence type="ECO:0000313" key="2">
    <source>
        <dbReference type="EMBL" id="PIL32293.1"/>
    </source>
</evidence>
<accession>A0A2G8SEW1</accession>
<dbReference type="AlphaFoldDB" id="A0A2G8SEW1"/>
<name>A0A2G8SEW1_9APHY</name>
<evidence type="ECO:0000256" key="1">
    <source>
        <dbReference type="SAM" id="MobiDB-lite"/>
    </source>
</evidence>
<proteinExistence type="predicted"/>
<reference evidence="2 3" key="1">
    <citation type="journal article" date="2015" name="Sci. Rep.">
        <title>Chromosome-level genome map provides insights into diverse defense mechanisms in the medicinal fungus Ganoderma sinense.</title>
        <authorList>
            <person name="Zhu Y."/>
            <person name="Xu J."/>
            <person name="Sun C."/>
            <person name="Zhou S."/>
            <person name="Xu H."/>
            <person name="Nelson D.R."/>
            <person name="Qian J."/>
            <person name="Song J."/>
            <person name="Luo H."/>
            <person name="Xiang L."/>
            <person name="Li Y."/>
            <person name="Xu Z."/>
            <person name="Ji A."/>
            <person name="Wang L."/>
            <person name="Lu S."/>
            <person name="Hayward A."/>
            <person name="Sun W."/>
            <person name="Li X."/>
            <person name="Schwartz D.C."/>
            <person name="Wang Y."/>
            <person name="Chen S."/>
        </authorList>
    </citation>
    <scope>NUCLEOTIDE SEQUENCE [LARGE SCALE GENOMIC DNA]</scope>
    <source>
        <strain evidence="2 3">ZZ0214-1</strain>
    </source>
</reference>
<dbReference type="EMBL" id="AYKW01000011">
    <property type="protein sequence ID" value="PIL32293.1"/>
    <property type="molecule type" value="Genomic_DNA"/>
</dbReference>
<feature type="compositionally biased region" description="Polar residues" evidence="1">
    <location>
        <begin position="75"/>
        <end position="85"/>
    </location>
</feature>
<feature type="region of interest" description="Disordered" evidence="1">
    <location>
        <begin position="51"/>
        <end position="85"/>
    </location>
</feature>
<protein>
    <submittedName>
        <fullName evidence="2">Uncharacterized protein</fullName>
    </submittedName>
</protein>
<evidence type="ECO:0000313" key="3">
    <source>
        <dbReference type="Proteomes" id="UP000230002"/>
    </source>
</evidence>